<dbReference type="OrthoDB" id="5647610at2"/>
<organism evidence="1 2">
    <name type="scientific">Legionella spiritensis</name>
    <dbReference type="NCBI Taxonomy" id="452"/>
    <lineage>
        <taxon>Bacteria</taxon>
        <taxon>Pseudomonadati</taxon>
        <taxon>Pseudomonadota</taxon>
        <taxon>Gammaproteobacteria</taxon>
        <taxon>Legionellales</taxon>
        <taxon>Legionellaceae</taxon>
        <taxon>Legionella</taxon>
    </lineage>
</organism>
<dbReference type="EMBL" id="LNYX01000002">
    <property type="protein sequence ID" value="KTD66096.1"/>
    <property type="molecule type" value="Genomic_DNA"/>
</dbReference>
<dbReference type="PATRIC" id="fig|452.5.peg.172"/>
<dbReference type="SUPFAM" id="SSF51126">
    <property type="entry name" value="Pectin lyase-like"/>
    <property type="match status" value="1"/>
</dbReference>
<dbReference type="RefSeq" id="WP_058482106.1">
    <property type="nucleotide sequence ID" value="NZ_CAAAII010000009.1"/>
</dbReference>
<gene>
    <name evidence="1" type="ORF">Lspi_0159</name>
</gene>
<dbReference type="STRING" id="452.Lspi_0159"/>
<name>A0A0W0ZAD6_LEGSP</name>
<sequence>MFKRMSGKIIFFLLVQSCFHPIVLAQKAQINRLLPQTLTLSHLPPAMMEKMRIDETTSYAQGHLFYDSALSLKDTSGRIISNLKDFQRTATYQLEHIKSPDFLINNIWFFSPDGSDEIVTRDNIREKCTFEAPCQKLSQEIIDALPEDEKIYLWLASGDYDLPSHQQQKGQFLSLKHRMAIVGRTADFKHIAYGEERPVLKGSLLWNDYAGHEGAAGTIENVIVKTNANPVQVDNYDFDINIYSNGFLTLSNVLLIKKTDGRGLNIFADAIDARDLTCHLNSDDTSMNIFTDGMLILEKTNLTIVGKNSGNIYAMNSYVDITDSNFNVVEEDCDATSVTIDSRNYFALKHGIDARMSHSSIFVTSKNPDCAYQKRTSLRGIHLLTDDAAKHPAVLYHNQITVKGMSAKSTAIESYRSPMDFFNMSVLAESKLNDAVAVAGKAELYFTDEDSHIQVVSSTNTQLFEDKITVHNDPEMPSKCQINNGPEMPCS</sequence>
<keyword evidence="2" id="KW-1185">Reference proteome</keyword>
<dbReference type="Proteomes" id="UP000054877">
    <property type="component" value="Unassembled WGS sequence"/>
</dbReference>
<evidence type="ECO:0000313" key="1">
    <source>
        <dbReference type="EMBL" id="KTD66096.1"/>
    </source>
</evidence>
<reference evidence="1 2" key="1">
    <citation type="submission" date="2015-11" db="EMBL/GenBank/DDBJ databases">
        <title>Genomic analysis of 38 Legionella species identifies large and diverse effector repertoires.</title>
        <authorList>
            <person name="Burstein D."/>
            <person name="Amaro F."/>
            <person name="Zusman T."/>
            <person name="Lifshitz Z."/>
            <person name="Cohen O."/>
            <person name="Gilbert J.A."/>
            <person name="Pupko T."/>
            <person name="Shuman H.A."/>
            <person name="Segal G."/>
        </authorList>
    </citation>
    <scope>NUCLEOTIDE SEQUENCE [LARGE SCALE GENOMIC DNA]</scope>
    <source>
        <strain evidence="1 2">Mt.St.Helens-9</strain>
    </source>
</reference>
<protein>
    <submittedName>
        <fullName evidence="1">Uncharacterized protein</fullName>
    </submittedName>
</protein>
<evidence type="ECO:0000313" key="2">
    <source>
        <dbReference type="Proteomes" id="UP000054877"/>
    </source>
</evidence>
<dbReference type="InterPro" id="IPR011050">
    <property type="entry name" value="Pectin_lyase_fold/virulence"/>
</dbReference>
<dbReference type="AlphaFoldDB" id="A0A0W0ZAD6"/>
<comment type="caution">
    <text evidence="1">The sequence shown here is derived from an EMBL/GenBank/DDBJ whole genome shotgun (WGS) entry which is preliminary data.</text>
</comment>
<proteinExistence type="predicted"/>
<accession>A0A0W0ZAD6</accession>